<accession>A0A4R2CVW8</accession>
<feature type="domain" description="FecR N-terminal" evidence="2">
    <location>
        <begin position="20"/>
        <end position="60"/>
    </location>
</feature>
<evidence type="ECO:0000259" key="1">
    <source>
        <dbReference type="Pfam" id="PF04773"/>
    </source>
</evidence>
<evidence type="ECO:0000313" key="3">
    <source>
        <dbReference type="EMBL" id="TCN43519.1"/>
    </source>
</evidence>
<organism evidence="3 4">
    <name type="scientific">Shinella granuli</name>
    <dbReference type="NCBI Taxonomy" id="323621"/>
    <lineage>
        <taxon>Bacteria</taxon>
        <taxon>Pseudomonadati</taxon>
        <taxon>Pseudomonadota</taxon>
        <taxon>Alphaproteobacteria</taxon>
        <taxon>Hyphomicrobiales</taxon>
        <taxon>Rhizobiaceae</taxon>
        <taxon>Shinella</taxon>
    </lineage>
</organism>
<dbReference type="PIRSF" id="PIRSF018266">
    <property type="entry name" value="FecR"/>
    <property type="match status" value="1"/>
</dbReference>
<dbReference type="Proteomes" id="UP000295351">
    <property type="component" value="Unassembled WGS sequence"/>
</dbReference>
<evidence type="ECO:0000313" key="4">
    <source>
        <dbReference type="Proteomes" id="UP000295351"/>
    </source>
</evidence>
<feature type="domain" description="FecR protein" evidence="1">
    <location>
        <begin position="108"/>
        <end position="198"/>
    </location>
</feature>
<evidence type="ECO:0000259" key="2">
    <source>
        <dbReference type="Pfam" id="PF16220"/>
    </source>
</evidence>
<dbReference type="GO" id="GO:0016989">
    <property type="term" value="F:sigma factor antagonist activity"/>
    <property type="evidence" value="ECO:0007669"/>
    <property type="project" value="TreeGrafter"/>
</dbReference>
<dbReference type="Gene3D" id="2.60.120.1440">
    <property type="match status" value="1"/>
</dbReference>
<dbReference type="PANTHER" id="PTHR30273">
    <property type="entry name" value="PERIPLASMIC SIGNAL SENSOR AND SIGMA FACTOR ACTIVATOR FECR-RELATED"/>
    <property type="match status" value="1"/>
</dbReference>
<comment type="caution">
    <text evidence="3">The sequence shown here is derived from an EMBL/GenBank/DDBJ whole genome shotgun (WGS) entry which is preliminary data.</text>
</comment>
<proteinExistence type="predicted"/>
<dbReference type="RefSeq" id="WP_133035053.1">
    <property type="nucleotide sequence ID" value="NZ_BAABEI010000007.1"/>
</dbReference>
<dbReference type="Gene3D" id="3.55.50.30">
    <property type="match status" value="1"/>
</dbReference>
<dbReference type="InterPro" id="IPR012373">
    <property type="entry name" value="Ferrdict_sens_TM"/>
</dbReference>
<dbReference type="AlphaFoldDB" id="A0A4R2CVW8"/>
<gene>
    <name evidence="3" type="ORF">EV665_110117</name>
</gene>
<name>A0A4R2CVW8_SHIGR</name>
<protein>
    <submittedName>
        <fullName evidence="3">FecR family protein</fullName>
    </submittedName>
</protein>
<dbReference type="InterPro" id="IPR032623">
    <property type="entry name" value="FecR_N"/>
</dbReference>
<dbReference type="EMBL" id="SLVX01000010">
    <property type="protein sequence ID" value="TCN43519.1"/>
    <property type="molecule type" value="Genomic_DNA"/>
</dbReference>
<dbReference type="InterPro" id="IPR006860">
    <property type="entry name" value="FecR"/>
</dbReference>
<dbReference type="Pfam" id="PF16220">
    <property type="entry name" value="DUF4880"/>
    <property type="match status" value="1"/>
</dbReference>
<keyword evidence="4" id="KW-1185">Reference proteome</keyword>
<reference evidence="3 4" key="1">
    <citation type="submission" date="2019-03" db="EMBL/GenBank/DDBJ databases">
        <title>Genomic Encyclopedia of Type Strains, Phase IV (KMG-IV): sequencing the most valuable type-strain genomes for metagenomic binning, comparative biology and taxonomic classification.</title>
        <authorList>
            <person name="Goeker M."/>
        </authorList>
    </citation>
    <scope>NUCLEOTIDE SEQUENCE [LARGE SCALE GENOMIC DNA]</scope>
    <source>
        <strain evidence="3 4">DSM 18401</strain>
    </source>
</reference>
<sequence length="312" mass="33910">MEKESRTGETSESEAAISTAAAEWFARLLDAPSAADHQRFRAWLLADERHGHAYCELERLWTGAGLAGEPGSTTGVSRRTVLKGAGLALIAAGTGLTALRLTRPFGDHATGTGETATVKLADGTRVELSPRTTFSIDFSETARRVRLQEGEIFVDVAADAARPFTIEAGDLRATALGTEYSVAIAPEETSVLVTKHAVEVSAGGRSLILDEGQSLSYSEGRLSEPGDADTQARLAWRRGQLVFLSTPFSKVVEDIGRWRQGKIVVMDRQLARQPVTLIVDVKRSDRILETMELGLPIRVVPLSPWLTLIYRR</sequence>
<dbReference type="PANTHER" id="PTHR30273:SF2">
    <property type="entry name" value="PROTEIN FECR"/>
    <property type="match status" value="1"/>
</dbReference>
<dbReference type="Pfam" id="PF04773">
    <property type="entry name" value="FecR"/>
    <property type="match status" value="1"/>
</dbReference>